<evidence type="ECO:0000313" key="1">
    <source>
        <dbReference type="EMBL" id="KPL79227.1"/>
    </source>
</evidence>
<dbReference type="Proteomes" id="UP000050417">
    <property type="component" value="Unassembled WGS sequence"/>
</dbReference>
<evidence type="ECO:0000313" key="2">
    <source>
        <dbReference type="Proteomes" id="UP000050417"/>
    </source>
</evidence>
<organism evidence="1 2">
    <name type="scientific">Ornatilinea apprima</name>
    <dbReference type="NCBI Taxonomy" id="1134406"/>
    <lineage>
        <taxon>Bacteria</taxon>
        <taxon>Bacillati</taxon>
        <taxon>Chloroflexota</taxon>
        <taxon>Anaerolineae</taxon>
        <taxon>Anaerolineales</taxon>
        <taxon>Anaerolineaceae</taxon>
        <taxon>Ornatilinea</taxon>
    </lineage>
</organism>
<dbReference type="OrthoDB" id="4828421at2"/>
<dbReference type="EMBL" id="LGCL01000015">
    <property type="protein sequence ID" value="KPL79227.1"/>
    <property type="molecule type" value="Genomic_DNA"/>
</dbReference>
<protein>
    <submittedName>
        <fullName evidence="1">Uncharacterized protein</fullName>
    </submittedName>
</protein>
<accession>A0A0P6XGG3</accession>
<keyword evidence="2" id="KW-1185">Reference proteome</keyword>
<proteinExistence type="predicted"/>
<name>A0A0P6XGG3_9CHLR</name>
<dbReference type="AlphaFoldDB" id="A0A0P6XGG3"/>
<dbReference type="STRING" id="1134406.ADN00_03735"/>
<comment type="caution">
    <text evidence="1">The sequence shown here is derived from an EMBL/GenBank/DDBJ whole genome shotgun (WGS) entry which is preliminary data.</text>
</comment>
<sequence length="76" mass="8664">MNRYEIKIKGRLSERWADYFDGLLICPLSDQETLLTGVLPDQAALHGVLCLIQNIGLELISVNRVYTDEGLTHYEQ</sequence>
<reference evidence="1 2" key="1">
    <citation type="submission" date="2015-07" db="EMBL/GenBank/DDBJ databases">
        <title>Genome sequence of Ornatilinea apprima DSM 23815.</title>
        <authorList>
            <person name="Hemp J."/>
            <person name="Ward L.M."/>
            <person name="Pace L.A."/>
            <person name="Fischer W.W."/>
        </authorList>
    </citation>
    <scope>NUCLEOTIDE SEQUENCE [LARGE SCALE GENOMIC DNA]</scope>
    <source>
        <strain evidence="1 2">P3M-1</strain>
    </source>
</reference>
<gene>
    <name evidence="1" type="ORF">ADN00_03735</name>
</gene>